<evidence type="ECO:0000313" key="5">
    <source>
        <dbReference type="Proteomes" id="UP000011058"/>
    </source>
</evidence>
<dbReference type="HOGENOM" id="CLU_020473_0_2_10"/>
<feature type="region of interest" description="Disordered" evidence="1">
    <location>
        <begin position="339"/>
        <end position="358"/>
    </location>
</feature>
<evidence type="ECO:0000259" key="3">
    <source>
        <dbReference type="Pfam" id="PF06580"/>
    </source>
</evidence>
<dbReference type="Proteomes" id="UP000011058">
    <property type="component" value="Chromosome"/>
</dbReference>
<dbReference type="InterPro" id="IPR010559">
    <property type="entry name" value="Sig_transdc_His_kin_internal"/>
</dbReference>
<proteinExistence type="predicted"/>
<evidence type="ECO:0000313" key="4">
    <source>
        <dbReference type="EMBL" id="CCH02652.1"/>
    </source>
</evidence>
<dbReference type="PANTHER" id="PTHR34220">
    <property type="entry name" value="SENSOR HISTIDINE KINASE YPDA"/>
    <property type="match status" value="1"/>
</dbReference>
<dbReference type="InterPro" id="IPR050640">
    <property type="entry name" value="Bact_2-comp_sensor_kinase"/>
</dbReference>
<keyword evidence="5" id="KW-1185">Reference proteome</keyword>
<dbReference type="eggNOG" id="COG2972">
    <property type="taxonomic scope" value="Bacteria"/>
</dbReference>
<dbReference type="GO" id="GO:0016020">
    <property type="term" value="C:membrane"/>
    <property type="evidence" value="ECO:0007669"/>
    <property type="project" value="InterPro"/>
</dbReference>
<keyword evidence="2" id="KW-1133">Transmembrane helix</keyword>
<feature type="transmembrane region" description="Helical" evidence="2">
    <location>
        <begin position="79"/>
        <end position="97"/>
    </location>
</feature>
<reference evidence="4 5" key="1">
    <citation type="journal article" date="2012" name="J. Bacteriol.">
        <title>Genome Sequence of Fibrella aestuarina BUZ 2T, a Filamentous Marine Bacterium.</title>
        <authorList>
            <person name="Filippini M."/>
            <person name="Qi W."/>
            <person name="Blom J."/>
            <person name="Goesmann A."/>
            <person name="Smits T.H."/>
            <person name="Bagheri H.C."/>
        </authorList>
    </citation>
    <scope>NUCLEOTIDE SEQUENCE [LARGE SCALE GENOMIC DNA]</scope>
    <source>
        <strain evidence="5">BUZ 2T</strain>
    </source>
</reference>
<gene>
    <name evidence="4" type="ORF">FAES_4653</name>
</gene>
<feature type="domain" description="Signal transduction histidine kinase internal region" evidence="3">
    <location>
        <begin position="162"/>
        <end position="238"/>
    </location>
</feature>
<feature type="transmembrane region" description="Helical" evidence="2">
    <location>
        <begin position="12"/>
        <end position="33"/>
    </location>
</feature>
<organism evidence="4 5">
    <name type="scientific">Fibrella aestuarina BUZ 2</name>
    <dbReference type="NCBI Taxonomy" id="1166018"/>
    <lineage>
        <taxon>Bacteria</taxon>
        <taxon>Pseudomonadati</taxon>
        <taxon>Bacteroidota</taxon>
        <taxon>Cytophagia</taxon>
        <taxon>Cytophagales</taxon>
        <taxon>Spirosomataceae</taxon>
        <taxon>Fibrella</taxon>
    </lineage>
</organism>
<feature type="transmembrane region" description="Helical" evidence="2">
    <location>
        <begin position="117"/>
        <end position="135"/>
    </location>
</feature>
<sequence length="358" mass="40984">MLVNSLNDIRLRLLGPPALFLFGTIFFRLNWYFELSARDIIKSNLIALGAGYLCWEVTRRVVLGIQQRYPGLNQTKTRFGWLLLALPVLVNFAWLVRQLAHLAADNRAWYWPNPADYTYSLGIQIFYHCVYMVVYEGGYVLRQWRQSYVEIETLKKANLQSQLDSLKNQINPHFLFNNLNSLSSLISENPKQAEAFVDEISTVYRYMLRSNESDLTTLRHELSFIDSYFHLLKTRYTDGIELYVSVPEPEQTYLIPPLTLQVLVENAVRHNIMLAGQPLQIEILVREGKLVVRNNLQRKPGRPDSSQLGLVNIATKYRLLGEGGIDIREDDDTFSVALPLLSPERAGPPGTETAPSGH</sequence>
<dbReference type="Pfam" id="PF06580">
    <property type="entry name" value="His_kinase"/>
    <property type="match status" value="1"/>
</dbReference>
<evidence type="ECO:0000256" key="1">
    <source>
        <dbReference type="SAM" id="MobiDB-lite"/>
    </source>
</evidence>
<dbReference type="KEGG" id="fae:FAES_4653"/>
<name>I0KEU9_9BACT</name>
<dbReference type="STRING" id="1166018.FAES_4653"/>
<protein>
    <submittedName>
        <fullName evidence="4">Sensor protein lytS</fullName>
    </submittedName>
</protein>
<dbReference type="EMBL" id="HE796683">
    <property type="protein sequence ID" value="CCH02652.1"/>
    <property type="molecule type" value="Genomic_DNA"/>
</dbReference>
<dbReference type="PATRIC" id="fig|1166018.3.peg.1620"/>
<dbReference type="GO" id="GO:0000155">
    <property type="term" value="F:phosphorelay sensor kinase activity"/>
    <property type="evidence" value="ECO:0007669"/>
    <property type="project" value="InterPro"/>
</dbReference>
<keyword evidence="2" id="KW-0472">Membrane</keyword>
<keyword evidence="2" id="KW-0812">Transmembrane</keyword>
<evidence type="ECO:0000256" key="2">
    <source>
        <dbReference type="SAM" id="Phobius"/>
    </source>
</evidence>
<accession>I0KEU9</accession>
<dbReference type="PANTHER" id="PTHR34220:SF7">
    <property type="entry name" value="SENSOR HISTIDINE KINASE YPDA"/>
    <property type="match status" value="1"/>
</dbReference>
<dbReference type="AlphaFoldDB" id="I0KEU9"/>